<keyword evidence="3 4" id="KW-0687">Ribonucleoprotein</keyword>
<dbReference type="GO" id="GO:0003735">
    <property type="term" value="F:structural constituent of ribosome"/>
    <property type="evidence" value="ECO:0007669"/>
    <property type="project" value="InterPro"/>
</dbReference>
<reference evidence="5 6" key="1">
    <citation type="submission" date="2016-06" db="EMBL/GenBank/DDBJ databases">
        <title>Evolution of pathogenesis and genome organization in the Tremellales.</title>
        <authorList>
            <person name="Cuomo C."/>
            <person name="Litvintseva A."/>
            <person name="Heitman J."/>
            <person name="Chen Y."/>
            <person name="Sun S."/>
            <person name="Springer D."/>
            <person name="Dromer F."/>
            <person name="Young S."/>
            <person name="Zeng Q."/>
            <person name="Chapman S."/>
            <person name="Gujja S."/>
            <person name="Saif S."/>
            <person name="Birren B."/>
        </authorList>
    </citation>
    <scope>NUCLEOTIDE SEQUENCE [LARGE SCALE GENOMIC DNA]</scope>
    <source>
        <strain evidence="5 6">ATCC 28783</strain>
    </source>
</reference>
<dbReference type="HAMAP" id="MF_00531">
    <property type="entry name" value="Ribosomal_uS19"/>
    <property type="match status" value="1"/>
</dbReference>
<dbReference type="NCBIfam" id="TIGR01025">
    <property type="entry name" value="uS19_arch"/>
    <property type="match status" value="1"/>
</dbReference>
<dbReference type="GO" id="GO:0022627">
    <property type="term" value="C:cytosolic small ribosomal subunit"/>
    <property type="evidence" value="ECO:0007669"/>
    <property type="project" value="TreeGrafter"/>
</dbReference>
<dbReference type="GO" id="GO:0000028">
    <property type="term" value="P:ribosomal small subunit assembly"/>
    <property type="evidence" value="ECO:0007669"/>
    <property type="project" value="TreeGrafter"/>
</dbReference>
<dbReference type="VEuPathDB" id="FungiDB:TREMEDRAFT_34161"/>
<dbReference type="FunFam" id="3.30.860.10:FF:000002">
    <property type="entry name" value="40S ribosomal protein S15"/>
    <property type="match status" value="1"/>
</dbReference>
<name>A0A4Q1BHQ0_TREME</name>
<dbReference type="AlphaFoldDB" id="A0A4Q1BHQ0"/>
<dbReference type="InterPro" id="IPR023575">
    <property type="entry name" value="Ribosomal_uS19_SF"/>
</dbReference>
<dbReference type="STRING" id="5217.A0A4Q1BHQ0"/>
<comment type="caution">
    <text evidence="5">The sequence shown here is derived from an EMBL/GenBank/DDBJ whole genome shotgun (WGS) entry which is preliminary data.</text>
</comment>
<evidence type="ECO:0000313" key="5">
    <source>
        <dbReference type="EMBL" id="RXK37145.1"/>
    </source>
</evidence>
<dbReference type="PANTHER" id="PTHR11880:SF2">
    <property type="entry name" value="SMALL RIBOSOMAL SUBUNIT PROTEIN US19"/>
    <property type="match status" value="1"/>
</dbReference>
<dbReference type="GO" id="GO:0006412">
    <property type="term" value="P:translation"/>
    <property type="evidence" value="ECO:0007669"/>
    <property type="project" value="InterPro"/>
</dbReference>
<evidence type="ECO:0000313" key="6">
    <source>
        <dbReference type="Proteomes" id="UP000289152"/>
    </source>
</evidence>
<dbReference type="Gene3D" id="3.30.860.10">
    <property type="entry name" value="30s Ribosomal Protein S19, Chain A"/>
    <property type="match status" value="1"/>
</dbReference>
<proteinExistence type="inferred from homology"/>
<protein>
    <submittedName>
        <fullName evidence="5">40S ribosomal protein S15</fullName>
    </submittedName>
</protein>
<evidence type="ECO:0000256" key="1">
    <source>
        <dbReference type="ARBA" id="ARBA00007345"/>
    </source>
</evidence>
<dbReference type="OrthoDB" id="10258210at2759"/>
<dbReference type="InterPro" id="IPR002222">
    <property type="entry name" value="Ribosomal_uS19"/>
</dbReference>
<dbReference type="SUPFAM" id="SSF54570">
    <property type="entry name" value="Ribosomal protein S19"/>
    <property type="match status" value="1"/>
</dbReference>
<evidence type="ECO:0000256" key="2">
    <source>
        <dbReference type="ARBA" id="ARBA00022980"/>
    </source>
</evidence>
<dbReference type="Proteomes" id="UP000289152">
    <property type="component" value="Unassembled WGS sequence"/>
</dbReference>
<comment type="similarity">
    <text evidence="1 4">Belongs to the universal ribosomal protein uS19 family.</text>
</comment>
<evidence type="ECO:0000256" key="3">
    <source>
        <dbReference type="ARBA" id="ARBA00023274"/>
    </source>
</evidence>
<dbReference type="InterPro" id="IPR005713">
    <property type="entry name" value="Ribosomal_uS19_euk/arc"/>
</dbReference>
<keyword evidence="2 4" id="KW-0689">Ribosomal protein</keyword>
<dbReference type="EMBL" id="SDIL01000076">
    <property type="protein sequence ID" value="RXK37145.1"/>
    <property type="molecule type" value="Genomic_DNA"/>
</dbReference>
<sequence length="188" mass="21001">MVSEVSHLSSLIASDHGLSKNRKEKQCIGSLEVAGSGLFHLVDASTEEVAVKKPRTFKVYSYRGVTLDKLLDLDNEALIDLVHARARRRFSRGLKRRPLGLIKKLRKAKKEALPNEKPATVKTHLRDMIIVPEMIGSVVGVYNGKSFTTVEIKPEMTGHYLGEFSITYKPVGHSYGGQMRDARFVPLK</sequence>
<dbReference type="Pfam" id="PF00203">
    <property type="entry name" value="Ribosomal_S19"/>
    <property type="match status" value="1"/>
</dbReference>
<accession>A0A4Q1BHQ0</accession>
<evidence type="ECO:0000256" key="4">
    <source>
        <dbReference type="RuleBase" id="RU003485"/>
    </source>
</evidence>
<dbReference type="FunCoup" id="A0A4Q1BHQ0">
    <property type="interactions" value="300"/>
</dbReference>
<dbReference type="InParanoid" id="A0A4Q1BHQ0"/>
<dbReference type="PRINTS" id="PR00975">
    <property type="entry name" value="RIBOSOMALS19"/>
</dbReference>
<dbReference type="PANTHER" id="PTHR11880">
    <property type="entry name" value="RIBOSOMAL PROTEIN S19P FAMILY MEMBER"/>
    <property type="match status" value="1"/>
</dbReference>
<keyword evidence="6" id="KW-1185">Reference proteome</keyword>
<gene>
    <name evidence="5" type="ORF">M231_05596</name>
</gene>
<organism evidence="5 6">
    <name type="scientific">Tremella mesenterica</name>
    <name type="common">Jelly fungus</name>
    <dbReference type="NCBI Taxonomy" id="5217"/>
    <lineage>
        <taxon>Eukaryota</taxon>
        <taxon>Fungi</taxon>
        <taxon>Dikarya</taxon>
        <taxon>Basidiomycota</taxon>
        <taxon>Agaricomycotina</taxon>
        <taxon>Tremellomycetes</taxon>
        <taxon>Tremellales</taxon>
        <taxon>Tremellaceae</taxon>
        <taxon>Tremella</taxon>
    </lineage>
</organism>